<keyword evidence="6 7" id="KW-0472">Membrane</keyword>
<evidence type="ECO:0000256" key="5">
    <source>
        <dbReference type="ARBA" id="ARBA00022989"/>
    </source>
</evidence>
<evidence type="ECO:0000256" key="3">
    <source>
        <dbReference type="ARBA" id="ARBA00022692"/>
    </source>
</evidence>
<accession>A0ABD1Q268</accession>
<comment type="subcellular location">
    <subcellularLocation>
        <location evidence="1">Membrane</location>
    </subcellularLocation>
</comment>
<keyword evidence="3 7" id="KW-0812">Transmembrane</keyword>
<evidence type="ECO:0000313" key="10">
    <source>
        <dbReference type="Proteomes" id="UP001604277"/>
    </source>
</evidence>
<keyword evidence="10" id="KW-1185">Reference proteome</keyword>
<name>A0ABD1Q268_9LAMI</name>
<evidence type="ECO:0000256" key="6">
    <source>
        <dbReference type="ARBA" id="ARBA00023136"/>
    </source>
</evidence>
<evidence type="ECO:0000256" key="2">
    <source>
        <dbReference type="ARBA" id="ARBA00022448"/>
    </source>
</evidence>
<dbReference type="GO" id="GO:0006865">
    <property type="term" value="P:amino acid transport"/>
    <property type="evidence" value="ECO:0007669"/>
    <property type="project" value="UniProtKB-KW"/>
</dbReference>
<keyword evidence="5 7" id="KW-1133">Transmembrane helix</keyword>
<evidence type="ECO:0000313" key="9">
    <source>
        <dbReference type="EMBL" id="KAL2469254.1"/>
    </source>
</evidence>
<feature type="transmembrane region" description="Helical" evidence="7">
    <location>
        <begin position="209"/>
        <end position="230"/>
    </location>
</feature>
<feature type="transmembrane region" description="Helical" evidence="7">
    <location>
        <begin position="357"/>
        <end position="378"/>
    </location>
</feature>
<organism evidence="9 10">
    <name type="scientific">Forsythia ovata</name>
    <dbReference type="NCBI Taxonomy" id="205694"/>
    <lineage>
        <taxon>Eukaryota</taxon>
        <taxon>Viridiplantae</taxon>
        <taxon>Streptophyta</taxon>
        <taxon>Embryophyta</taxon>
        <taxon>Tracheophyta</taxon>
        <taxon>Spermatophyta</taxon>
        <taxon>Magnoliopsida</taxon>
        <taxon>eudicotyledons</taxon>
        <taxon>Gunneridae</taxon>
        <taxon>Pentapetalae</taxon>
        <taxon>asterids</taxon>
        <taxon>lamiids</taxon>
        <taxon>Lamiales</taxon>
        <taxon>Oleaceae</taxon>
        <taxon>Forsythieae</taxon>
        <taxon>Forsythia</taxon>
    </lineage>
</organism>
<sequence length="497" mass="55107">MVNVKVDTTISSLKLATKSEQCTLQVITVDLETSVEHEEANPADAWLPITESRKGNAFTSASHLLCSGIGIQALALPIAFLPLGWLLGTVCLSIAFCWQLYTMWLLINLHESPSGFRYSRYLHLSIVAFGEKMGKLVAIFPTMYLSGGTCVLYIITGGKTLEYFYQVICGDDFECNSRSLRGTEWFLVFICLAILVAQFFPNLDSLSHISLIGSITATAYCSLIWILYIITKGRLNLEGPWEAQISGLDRICYVLNGLGIIALSFRGHNVVLEIQGTMTTNREHPSREPMWRGVTISYLLIAMCLYPLAIVGYWTFGNMASAINIEHSLKFFSSQMPINGGILVPFNKFHQSNTSKYIVGTIYLTLVINCLCAFQVYAMPVFDNLERLYTSTKNQPCPGWLRSGIRIFFGGLAYCIAMAFPFLASLGAFMGAIALPLTLAYPCFMWITMKKPCQFSKLWCLNIGLGSLGMVLSILLVAASLRSMVTNGLDANFFNPM</sequence>
<evidence type="ECO:0000259" key="8">
    <source>
        <dbReference type="Pfam" id="PF01490"/>
    </source>
</evidence>
<feature type="transmembrane region" description="Helical" evidence="7">
    <location>
        <begin position="86"/>
        <end position="107"/>
    </location>
</feature>
<feature type="transmembrane region" description="Helical" evidence="7">
    <location>
        <begin position="459"/>
        <end position="481"/>
    </location>
</feature>
<feature type="transmembrane region" description="Helical" evidence="7">
    <location>
        <begin position="426"/>
        <end position="447"/>
    </location>
</feature>
<reference evidence="10" key="1">
    <citation type="submission" date="2024-07" db="EMBL/GenBank/DDBJ databases">
        <title>Two chromosome-level genome assemblies of Korean endemic species Abeliophyllum distichum and Forsythia ovata (Oleaceae).</title>
        <authorList>
            <person name="Jang H."/>
        </authorList>
    </citation>
    <scope>NUCLEOTIDE SEQUENCE [LARGE SCALE GENOMIC DNA]</scope>
</reference>
<feature type="transmembrane region" description="Helical" evidence="7">
    <location>
        <begin position="399"/>
        <end position="420"/>
    </location>
</feature>
<gene>
    <name evidence="9" type="ORF">Fot_50830</name>
</gene>
<feature type="domain" description="Amino acid transporter transmembrane" evidence="8">
    <location>
        <begin position="54"/>
        <end position="479"/>
    </location>
</feature>
<dbReference type="Proteomes" id="UP001604277">
    <property type="component" value="Unassembled WGS sequence"/>
</dbReference>
<proteinExistence type="predicted"/>
<dbReference type="AlphaFoldDB" id="A0ABD1Q268"/>
<evidence type="ECO:0000256" key="1">
    <source>
        <dbReference type="ARBA" id="ARBA00004370"/>
    </source>
</evidence>
<dbReference type="Pfam" id="PF01490">
    <property type="entry name" value="Aa_trans"/>
    <property type="match status" value="1"/>
</dbReference>
<comment type="caution">
    <text evidence="9">The sequence shown here is derived from an EMBL/GenBank/DDBJ whole genome shotgun (WGS) entry which is preliminary data.</text>
</comment>
<dbReference type="PANTHER" id="PTHR48017">
    <property type="entry name" value="OS05G0424000 PROTEIN-RELATED"/>
    <property type="match status" value="1"/>
</dbReference>
<dbReference type="InterPro" id="IPR013057">
    <property type="entry name" value="AA_transpt_TM"/>
</dbReference>
<feature type="transmembrane region" description="Helical" evidence="7">
    <location>
        <begin position="185"/>
        <end position="203"/>
    </location>
</feature>
<keyword evidence="2" id="KW-0813">Transport</keyword>
<keyword evidence="4" id="KW-0029">Amino-acid transport</keyword>
<evidence type="ECO:0000256" key="4">
    <source>
        <dbReference type="ARBA" id="ARBA00022970"/>
    </source>
</evidence>
<evidence type="ECO:0000256" key="7">
    <source>
        <dbReference type="SAM" id="Phobius"/>
    </source>
</evidence>
<feature type="transmembrane region" description="Helical" evidence="7">
    <location>
        <begin position="296"/>
        <end position="316"/>
    </location>
</feature>
<dbReference type="GO" id="GO:0016020">
    <property type="term" value="C:membrane"/>
    <property type="evidence" value="ECO:0007669"/>
    <property type="project" value="UniProtKB-SubCell"/>
</dbReference>
<feature type="transmembrane region" description="Helical" evidence="7">
    <location>
        <begin position="61"/>
        <end position="80"/>
    </location>
</feature>
<dbReference type="EMBL" id="JBFOLJ010000016">
    <property type="protein sequence ID" value="KAL2469254.1"/>
    <property type="molecule type" value="Genomic_DNA"/>
</dbReference>
<protein>
    <submittedName>
        <fullName evidence="9">Lysine histidine transporter-like 8</fullName>
    </submittedName>
</protein>